<evidence type="ECO:0000313" key="3">
    <source>
        <dbReference type="EMBL" id="RKD23135.1"/>
    </source>
</evidence>
<keyword evidence="2" id="KW-1133">Transmembrane helix</keyword>
<sequence>MKKWLWGLMITLVIVLGAGFAGYNFFMEKAAEKLSRELSSNENLMKDIEKFGVAAGSLSEDEQSKEQTGNEGSGEPDSDQVDADGGASGPDDQSAPNPASSTSDPNSEKSNASKTGNSGAGKNASGGGLQFKSKQEAVKFVMTRFSASEVSRLSKMSVSDLTPAEKQELKALAYSKFSPAEIEAVRKAVSQ</sequence>
<feature type="region of interest" description="Disordered" evidence="1">
    <location>
        <begin position="53"/>
        <end position="130"/>
    </location>
</feature>
<name>A0A419SHC5_9BACL</name>
<evidence type="ECO:0000256" key="2">
    <source>
        <dbReference type="SAM" id="Phobius"/>
    </source>
</evidence>
<organism evidence="3 4">
    <name type="scientific">Ammoniphilus oxalaticus</name>
    <dbReference type="NCBI Taxonomy" id="66863"/>
    <lineage>
        <taxon>Bacteria</taxon>
        <taxon>Bacillati</taxon>
        <taxon>Bacillota</taxon>
        <taxon>Bacilli</taxon>
        <taxon>Bacillales</taxon>
        <taxon>Paenibacillaceae</taxon>
        <taxon>Aneurinibacillus group</taxon>
        <taxon>Ammoniphilus</taxon>
    </lineage>
</organism>
<keyword evidence="2" id="KW-0812">Transmembrane</keyword>
<gene>
    <name evidence="3" type="ORF">BEP19_13025</name>
</gene>
<protein>
    <submittedName>
        <fullName evidence="3">Uncharacterized protein</fullName>
    </submittedName>
</protein>
<keyword evidence="4" id="KW-1185">Reference proteome</keyword>
<comment type="caution">
    <text evidence="3">The sequence shown here is derived from an EMBL/GenBank/DDBJ whole genome shotgun (WGS) entry which is preliminary data.</text>
</comment>
<feature type="transmembrane region" description="Helical" evidence="2">
    <location>
        <begin position="6"/>
        <end position="26"/>
    </location>
</feature>
<evidence type="ECO:0000313" key="4">
    <source>
        <dbReference type="Proteomes" id="UP000284219"/>
    </source>
</evidence>
<dbReference type="OrthoDB" id="2604839at2"/>
<dbReference type="AlphaFoldDB" id="A0A419SHC5"/>
<accession>A0A419SHC5</accession>
<dbReference type="EMBL" id="MCHY01000009">
    <property type="protein sequence ID" value="RKD23135.1"/>
    <property type="molecule type" value="Genomic_DNA"/>
</dbReference>
<proteinExistence type="predicted"/>
<evidence type="ECO:0000256" key="1">
    <source>
        <dbReference type="SAM" id="MobiDB-lite"/>
    </source>
</evidence>
<reference evidence="3 4" key="1">
    <citation type="submission" date="2016-08" db="EMBL/GenBank/DDBJ databases">
        <title>Novel Firmicute Genomes.</title>
        <authorList>
            <person name="Poppleton D.I."/>
            <person name="Gribaldo S."/>
        </authorList>
    </citation>
    <scope>NUCLEOTIDE SEQUENCE [LARGE SCALE GENOMIC DNA]</scope>
    <source>
        <strain evidence="3 4">RAOx-1</strain>
    </source>
</reference>
<keyword evidence="2" id="KW-0472">Membrane</keyword>
<dbReference type="RefSeq" id="WP_120190624.1">
    <property type="nucleotide sequence ID" value="NZ_MCHY01000009.1"/>
</dbReference>
<feature type="compositionally biased region" description="Polar residues" evidence="1">
    <location>
        <begin position="94"/>
        <end position="115"/>
    </location>
</feature>
<dbReference type="Proteomes" id="UP000284219">
    <property type="component" value="Unassembled WGS sequence"/>
</dbReference>